<dbReference type="STRING" id="1123756.MGEO_02850"/>
<dbReference type="GO" id="GO:0020037">
    <property type="term" value="F:heme binding"/>
    <property type="evidence" value="ECO:0007669"/>
    <property type="project" value="InterPro"/>
</dbReference>
<proteinExistence type="predicted"/>
<dbReference type="InterPro" id="IPR036909">
    <property type="entry name" value="Cyt_c-like_dom_sf"/>
</dbReference>
<evidence type="ECO:0000259" key="6">
    <source>
        <dbReference type="PROSITE" id="PS51007"/>
    </source>
</evidence>
<dbReference type="EMBL" id="JFKC01000001">
    <property type="protein sequence ID" value="OSQ53489.1"/>
    <property type="molecule type" value="Genomic_DNA"/>
</dbReference>
<dbReference type="GO" id="GO:0009055">
    <property type="term" value="F:electron transfer activity"/>
    <property type="evidence" value="ECO:0007669"/>
    <property type="project" value="InterPro"/>
</dbReference>
<dbReference type="GO" id="GO:0046872">
    <property type="term" value="F:metal ion binding"/>
    <property type="evidence" value="ECO:0007669"/>
    <property type="project" value="UniProtKB-KW"/>
</dbReference>
<organism evidence="7 8">
    <name type="scientific">Marivita geojedonensis</name>
    <dbReference type="NCBI Taxonomy" id="1123756"/>
    <lineage>
        <taxon>Bacteria</taxon>
        <taxon>Pseudomonadati</taxon>
        <taxon>Pseudomonadota</taxon>
        <taxon>Alphaproteobacteria</taxon>
        <taxon>Rhodobacterales</taxon>
        <taxon>Roseobacteraceae</taxon>
        <taxon>Marivita</taxon>
    </lineage>
</organism>
<dbReference type="Gene3D" id="1.10.760.10">
    <property type="entry name" value="Cytochrome c-like domain"/>
    <property type="match status" value="1"/>
</dbReference>
<feature type="signal peptide" evidence="5">
    <location>
        <begin position="1"/>
        <end position="22"/>
    </location>
</feature>
<keyword evidence="1 4" id="KW-0349">Heme</keyword>
<accession>A0A1X4NRC0</accession>
<evidence type="ECO:0000256" key="3">
    <source>
        <dbReference type="ARBA" id="ARBA00023004"/>
    </source>
</evidence>
<evidence type="ECO:0000256" key="2">
    <source>
        <dbReference type="ARBA" id="ARBA00022723"/>
    </source>
</evidence>
<evidence type="ECO:0000313" key="8">
    <source>
        <dbReference type="Proteomes" id="UP000193926"/>
    </source>
</evidence>
<evidence type="ECO:0000256" key="1">
    <source>
        <dbReference type="ARBA" id="ARBA00022617"/>
    </source>
</evidence>
<keyword evidence="5" id="KW-0732">Signal</keyword>
<evidence type="ECO:0000256" key="5">
    <source>
        <dbReference type="SAM" id="SignalP"/>
    </source>
</evidence>
<gene>
    <name evidence="7" type="ORF">MGEO_02850</name>
</gene>
<dbReference type="InterPro" id="IPR009056">
    <property type="entry name" value="Cyt_c-like_dom"/>
</dbReference>
<dbReference type="PROSITE" id="PS51007">
    <property type="entry name" value="CYTC"/>
    <property type="match status" value="1"/>
</dbReference>
<feature type="chain" id="PRO_5013140808" description="Cytochrome c domain-containing protein" evidence="5">
    <location>
        <begin position="23"/>
        <end position="139"/>
    </location>
</feature>
<dbReference type="SUPFAM" id="SSF46626">
    <property type="entry name" value="Cytochrome c"/>
    <property type="match status" value="1"/>
</dbReference>
<sequence>MNRAKAVVLAICLSAPIAQVQAQESEITLGKSTFTARCALCHGPDASGGGEIAELFKVPPADLTTLAARAGGSFPFSDVYELIAAGMDQPGHGDSEMPVWGDYFLADTLEDRGVSPGDALEIAAGRIFSVVLYLESIQK</sequence>
<feature type="domain" description="Cytochrome c" evidence="6">
    <location>
        <begin position="25"/>
        <end position="138"/>
    </location>
</feature>
<keyword evidence="3 4" id="KW-0408">Iron</keyword>
<evidence type="ECO:0000313" key="7">
    <source>
        <dbReference type="EMBL" id="OSQ53489.1"/>
    </source>
</evidence>
<evidence type="ECO:0000256" key="4">
    <source>
        <dbReference type="PROSITE-ProRule" id="PRU00433"/>
    </source>
</evidence>
<dbReference type="AlphaFoldDB" id="A0A1X4NRC0"/>
<keyword evidence="8" id="KW-1185">Reference proteome</keyword>
<dbReference type="Proteomes" id="UP000193926">
    <property type="component" value="Unassembled WGS sequence"/>
</dbReference>
<keyword evidence="2 4" id="KW-0479">Metal-binding</keyword>
<name>A0A1X4NRC0_9RHOB</name>
<comment type="caution">
    <text evidence="7">The sequence shown here is derived from an EMBL/GenBank/DDBJ whole genome shotgun (WGS) entry which is preliminary data.</text>
</comment>
<protein>
    <recommendedName>
        <fullName evidence="6">Cytochrome c domain-containing protein</fullName>
    </recommendedName>
</protein>
<reference evidence="7 8" key="1">
    <citation type="submission" date="2014-03" db="EMBL/GenBank/DDBJ databases">
        <title>The draft genome sequence of Marivita geojedonensis KCTC 23882.</title>
        <authorList>
            <person name="Lai Q."/>
            <person name="Shao Z."/>
        </authorList>
    </citation>
    <scope>NUCLEOTIDE SEQUENCE [LARGE SCALE GENOMIC DNA]</scope>
    <source>
        <strain evidence="7 8">DPG-138</strain>
    </source>
</reference>